<dbReference type="GO" id="GO:0008236">
    <property type="term" value="F:serine-type peptidase activity"/>
    <property type="evidence" value="ECO:0007669"/>
    <property type="project" value="InterPro"/>
</dbReference>
<dbReference type="AlphaFoldDB" id="A0A916J6M7"/>
<organism evidence="2 3">
    <name type="scientific">Dyadobacter helix</name>
    <dbReference type="NCBI Taxonomy" id="2822344"/>
    <lineage>
        <taxon>Bacteria</taxon>
        <taxon>Pseudomonadati</taxon>
        <taxon>Bacteroidota</taxon>
        <taxon>Cytophagia</taxon>
        <taxon>Cytophagales</taxon>
        <taxon>Spirosomataceae</taxon>
        <taxon>Dyadobacter</taxon>
    </lineage>
</organism>
<accession>A0A916J6M7</accession>
<evidence type="ECO:0000259" key="1">
    <source>
        <dbReference type="SMART" id="SM00245"/>
    </source>
</evidence>
<dbReference type="GO" id="GO:0007165">
    <property type="term" value="P:signal transduction"/>
    <property type="evidence" value="ECO:0007669"/>
    <property type="project" value="TreeGrafter"/>
</dbReference>
<dbReference type="CDD" id="cd07561">
    <property type="entry name" value="Peptidase_S41_CPP_like"/>
    <property type="match status" value="1"/>
</dbReference>
<dbReference type="SMART" id="SM00245">
    <property type="entry name" value="TSPc"/>
    <property type="match status" value="1"/>
</dbReference>
<dbReference type="Pfam" id="PF03572">
    <property type="entry name" value="Peptidase_S41"/>
    <property type="match status" value="1"/>
</dbReference>
<dbReference type="EMBL" id="CAJRAF010000001">
    <property type="protein sequence ID" value="CAG4988207.1"/>
    <property type="molecule type" value="Genomic_DNA"/>
</dbReference>
<dbReference type="GO" id="GO:0004175">
    <property type="term" value="F:endopeptidase activity"/>
    <property type="evidence" value="ECO:0007669"/>
    <property type="project" value="TreeGrafter"/>
</dbReference>
<protein>
    <recommendedName>
        <fullName evidence="1">Tail specific protease domain-containing protein</fullName>
    </recommendedName>
</protein>
<gene>
    <name evidence="2" type="ORF">DYBT9275_00028</name>
</gene>
<dbReference type="Pfam" id="PF18294">
    <property type="entry name" value="Pept_S41_N"/>
    <property type="match status" value="1"/>
</dbReference>
<comment type="caution">
    <text evidence="2">The sequence shown here is derived from an EMBL/GenBank/DDBJ whole genome shotgun (WGS) entry which is preliminary data.</text>
</comment>
<dbReference type="PANTHER" id="PTHR32060:SF30">
    <property type="entry name" value="CARBOXY-TERMINAL PROCESSING PROTEASE CTPA"/>
    <property type="match status" value="1"/>
</dbReference>
<evidence type="ECO:0000313" key="2">
    <source>
        <dbReference type="EMBL" id="CAG4988207.1"/>
    </source>
</evidence>
<sequence>MNFKTLLKISVLVLVIWGCKDKTVDPATDAETNQWIYSQMKYWYYWNDKITATPDLTKAPADLFNSLLYKYDANLRPDGDRFSWIQKSADELQASLSGSGKTPGMEYKLLYYPSGTSNVIAVVTYTLPGSPAEKAGFKRGDIFTSVNNQQLTGANYSQLLNAEGTKTYTLAKVDSGGKVTEGTVKREVVPVVLQENPVYFDTLFQFNGTQIGYIVYHQFIPEPYQSKTLQYDKELDQIVGSFKEKNVSSIILDLRYNPGGYVSSATSLASLLVKATTNDIFFYKEYNPTATTALKKQYGEGYFYDKFTAKTQNIGSTLNNLVILTSSRTASASELLINGLKPFMNVILVGDNTVGKNVGSITLSNKKDGITWGLQPIVSKSFNGLHKSDYSVGFTPDVRATEGILLYPYGDLRDPLLSEALFKILGSRVVRRIPLAETKLFSGVEIMSSVSRKAGGSNMFFSH</sequence>
<dbReference type="SUPFAM" id="SSF52096">
    <property type="entry name" value="ClpP/crotonase"/>
    <property type="match status" value="1"/>
</dbReference>
<evidence type="ECO:0000313" key="3">
    <source>
        <dbReference type="Proteomes" id="UP000680038"/>
    </source>
</evidence>
<reference evidence="2" key="1">
    <citation type="submission" date="2021-04" db="EMBL/GenBank/DDBJ databases">
        <authorList>
            <person name="Rodrigo-Torres L."/>
            <person name="Arahal R. D."/>
            <person name="Lucena T."/>
        </authorList>
    </citation>
    <scope>NUCLEOTIDE SEQUENCE</scope>
    <source>
        <strain evidence="2">CECT 9275</strain>
    </source>
</reference>
<feature type="domain" description="Tail specific protease" evidence="1">
    <location>
        <begin position="177"/>
        <end position="401"/>
    </location>
</feature>
<dbReference type="Proteomes" id="UP000680038">
    <property type="component" value="Unassembled WGS sequence"/>
</dbReference>
<dbReference type="Gene3D" id="3.30.750.170">
    <property type="match status" value="1"/>
</dbReference>
<dbReference type="GO" id="GO:0030288">
    <property type="term" value="C:outer membrane-bounded periplasmic space"/>
    <property type="evidence" value="ECO:0007669"/>
    <property type="project" value="TreeGrafter"/>
</dbReference>
<dbReference type="SUPFAM" id="SSF50156">
    <property type="entry name" value="PDZ domain-like"/>
    <property type="match status" value="1"/>
</dbReference>
<dbReference type="InterPro" id="IPR041613">
    <property type="entry name" value="Pept_S41_N"/>
</dbReference>
<dbReference type="InterPro" id="IPR041489">
    <property type="entry name" value="PDZ_6"/>
</dbReference>
<dbReference type="InterPro" id="IPR029045">
    <property type="entry name" value="ClpP/crotonase-like_dom_sf"/>
</dbReference>
<dbReference type="Gene3D" id="3.90.226.10">
    <property type="entry name" value="2-enoyl-CoA Hydratase, Chain A, domain 1"/>
    <property type="match status" value="1"/>
</dbReference>
<dbReference type="Pfam" id="PF17820">
    <property type="entry name" value="PDZ_6"/>
    <property type="match status" value="1"/>
</dbReference>
<dbReference type="PANTHER" id="PTHR32060">
    <property type="entry name" value="TAIL-SPECIFIC PROTEASE"/>
    <property type="match status" value="1"/>
</dbReference>
<dbReference type="InterPro" id="IPR036034">
    <property type="entry name" value="PDZ_sf"/>
</dbReference>
<dbReference type="GO" id="GO:0006508">
    <property type="term" value="P:proteolysis"/>
    <property type="evidence" value="ECO:0007669"/>
    <property type="project" value="InterPro"/>
</dbReference>
<name>A0A916J6M7_9BACT</name>
<dbReference type="Gene3D" id="2.30.42.10">
    <property type="match status" value="1"/>
</dbReference>
<proteinExistence type="predicted"/>
<keyword evidence="3" id="KW-1185">Reference proteome</keyword>
<dbReference type="RefSeq" id="WP_215236860.1">
    <property type="nucleotide sequence ID" value="NZ_CAJRAF010000001.1"/>
</dbReference>
<dbReference type="InterPro" id="IPR005151">
    <property type="entry name" value="Tail-specific_protease"/>
</dbReference>